<sequence>MATGFVGLTDLMRLVDRASYRFVSRSAHRVTSSLAVALICLSLSGFGTAFAQEKVSLPSLDTDNNGAPVMIDAYLFRATHATGPTPAVVFMHGCNGMFTRKGNIESRELDWAHRLNAQGYAVLAVDSFTSRGQSSECARGGPVRPSVERPRDAYGALRYLQTLPAIQPDRIALMGWSHGGGTVLFSIGPKGPGRSQDAKPAPDFVAAIAFYPGWCNATAQGADWTTRIPLLLLIGADDVWSKPAPCDAFVHSVMAQSAPITFHIYPGAVHDFDYPNLPVRSRPEFTNPRTHVVPVTGTQPEARDDAIARVTTFLAKVFGT</sequence>
<dbReference type="EMBL" id="CABPRW010000006">
    <property type="protein sequence ID" value="VVE18341.1"/>
    <property type="molecule type" value="Genomic_DNA"/>
</dbReference>
<reference evidence="3 4" key="1">
    <citation type="submission" date="2019-08" db="EMBL/GenBank/DDBJ databases">
        <authorList>
            <person name="Peeters C."/>
        </authorList>
    </citation>
    <scope>NUCLEOTIDE SEQUENCE [LARGE SCALE GENOMIC DNA]</scope>
    <source>
        <strain evidence="3 4">LMG 31113</strain>
    </source>
</reference>
<dbReference type="Gene3D" id="3.40.50.1820">
    <property type="entry name" value="alpha/beta hydrolase"/>
    <property type="match status" value="1"/>
</dbReference>
<dbReference type="InterPro" id="IPR050261">
    <property type="entry name" value="FrsA_esterase"/>
</dbReference>
<evidence type="ECO:0000256" key="1">
    <source>
        <dbReference type="ARBA" id="ARBA00022801"/>
    </source>
</evidence>
<feature type="domain" description="Dienelactone hydrolase" evidence="2">
    <location>
        <begin position="71"/>
        <end position="317"/>
    </location>
</feature>
<accession>A0A5E4W1T2</accession>
<evidence type="ECO:0000259" key="2">
    <source>
        <dbReference type="Pfam" id="PF01738"/>
    </source>
</evidence>
<keyword evidence="1 3" id="KW-0378">Hydrolase</keyword>
<organism evidence="3 4">
    <name type="scientific">Pandoraea fibrosis</name>
    <dbReference type="NCBI Taxonomy" id="1891094"/>
    <lineage>
        <taxon>Bacteria</taxon>
        <taxon>Pseudomonadati</taxon>
        <taxon>Pseudomonadota</taxon>
        <taxon>Betaproteobacteria</taxon>
        <taxon>Burkholderiales</taxon>
        <taxon>Burkholderiaceae</taxon>
        <taxon>Pandoraea</taxon>
    </lineage>
</organism>
<evidence type="ECO:0000313" key="3">
    <source>
        <dbReference type="EMBL" id="VVE18341.1"/>
    </source>
</evidence>
<name>A0A5E4W1T2_9BURK</name>
<dbReference type="OrthoDB" id="5504996at2"/>
<dbReference type="PANTHER" id="PTHR22946:SF9">
    <property type="entry name" value="POLYKETIDE TRANSFERASE AF380"/>
    <property type="match status" value="1"/>
</dbReference>
<dbReference type="InterPro" id="IPR029058">
    <property type="entry name" value="AB_hydrolase_fold"/>
</dbReference>
<dbReference type="GO" id="GO:0052689">
    <property type="term" value="F:carboxylic ester hydrolase activity"/>
    <property type="evidence" value="ECO:0007669"/>
    <property type="project" value="UniProtKB-ARBA"/>
</dbReference>
<dbReference type="PANTHER" id="PTHR22946">
    <property type="entry name" value="DIENELACTONE HYDROLASE DOMAIN-CONTAINING PROTEIN-RELATED"/>
    <property type="match status" value="1"/>
</dbReference>
<protein>
    <submittedName>
        <fullName evidence="3">Dienelactone hydrolase</fullName>
    </submittedName>
</protein>
<dbReference type="Proteomes" id="UP000382577">
    <property type="component" value="Unassembled WGS sequence"/>
</dbReference>
<dbReference type="Pfam" id="PF01738">
    <property type="entry name" value="DLH"/>
    <property type="match status" value="1"/>
</dbReference>
<dbReference type="SUPFAM" id="SSF53474">
    <property type="entry name" value="alpha/beta-Hydrolases"/>
    <property type="match status" value="1"/>
</dbReference>
<proteinExistence type="predicted"/>
<dbReference type="InterPro" id="IPR002925">
    <property type="entry name" value="Dienelactn_hydro"/>
</dbReference>
<dbReference type="AlphaFoldDB" id="A0A5E4W1T2"/>
<evidence type="ECO:0000313" key="4">
    <source>
        <dbReference type="Proteomes" id="UP000382577"/>
    </source>
</evidence>
<gene>
    <name evidence="3" type="ORF">PFI31113_02975</name>
</gene>